<comment type="subcellular location">
    <subcellularLocation>
        <location evidence="1">Cell outer membrane</location>
        <topology evidence="1">Multi-pass membrane protein</topology>
    </subcellularLocation>
</comment>
<evidence type="ECO:0000313" key="9">
    <source>
        <dbReference type="EMBL" id="MFD0948806.1"/>
    </source>
</evidence>
<dbReference type="PANTHER" id="PTHR35093">
    <property type="entry name" value="OUTER MEMBRANE PROTEIN NMB0088-RELATED"/>
    <property type="match status" value="1"/>
</dbReference>
<reference evidence="10" key="1">
    <citation type="journal article" date="2019" name="Int. J. Syst. Evol. Microbiol.">
        <title>The Global Catalogue of Microorganisms (GCM) 10K type strain sequencing project: providing services to taxonomists for standard genome sequencing and annotation.</title>
        <authorList>
            <consortium name="The Broad Institute Genomics Platform"/>
            <consortium name="The Broad Institute Genome Sequencing Center for Infectious Disease"/>
            <person name="Wu L."/>
            <person name="Ma J."/>
        </authorList>
    </citation>
    <scope>NUCLEOTIDE SEQUENCE [LARGE SCALE GENOMIC DNA]</scope>
    <source>
        <strain evidence="10">CCUG 63419</strain>
    </source>
</reference>
<accession>A0ABW3HBE5</accession>
<dbReference type="InterPro" id="IPR005017">
    <property type="entry name" value="OMPP1/FadL/TodX"/>
</dbReference>
<evidence type="ECO:0000256" key="4">
    <source>
        <dbReference type="ARBA" id="ARBA00022692"/>
    </source>
</evidence>
<dbReference type="EMBL" id="JBHTIT010000001">
    <property type="protein sequence ID" value="MFD0948806.1"/>
    <property type="molecule type" value="Genomic_DNA"/>
</dbReference>
<comment type="similarity">
    <text evidence="2">Belongs to the OmpP1/FadL family.</text>
</comment>
<evidence type="ECO:0000256" key="5">
    <source>
        <dbReference type="ARBA" id="ARBA00022729"/>
    </source>
</evidence>
<sequence length="421" mass="44274">MKIKSLALAIVAAAGTTTAFAGGFTLSEQSVSSMGTSNAGRTSNAVDASVVFNNPAAMGELKTAQFTQAVAFIDAKTKIKNVNAPLGGTTDGNIVPHTFIPSGYFTSGDQGGWAWGIAAYGSYGLKTNNESTFAGRHLGDKSSVEVITIQPAFSYQINDKVSVGFGPTINKVEALLTKNVSSVPNIGGGLPGTVLGTNTLEGDDIGYGYNFGIHTKLSESTSAGIVYRSKVKYKIDDGTLETTGTGFNFGGGIVGAAGTYSASTSLTTPESVEASISHKVNAKNTVHAGATWTRWSRLKELSVQTSNPIVGTTVETFEWKDSVGYAAGLTHAYDDKLTLRAGLAYDNTPVAPEHRSVRLPSADRYIASLGAGYKLSPTQTIDASYTYVQEETAEVRQAASAYSADYRNRASVYGLQFTQQF</sequence>
<dbReference type="Pfam" id="PF03349">
    <property type="entry name" value="Toluene_X"/>
    <property type="match status" value="1"/>
</dbReference>
<feature type="chain" id="PRO_5047029976" evidence="8">
    <location>
        <begin position="22"/>
        <end position="421"/>
    </location>
</feature>
<keyword evidence="10" id="KW-1185">Reference proteome</keyword>
<organism evidence="9 10">
    <name type="scientific">Paraperlucidibaca wandonensis</name>
    <dbReference type="NCBI Taxonomy" id="1268273"/>
    <lineage>
        <taxon>Bacteria</taxon>
        <taxon>Pseudomonadati</taxon>
        <taxon>Pseudomonadota</taxon>
        <taxon>Gammaproteobacteria</taxon>
        <taxon>Moraxellales</taxon>
        <taxon>Moraxellaceae</taxon>
        <taxon>Paraperlucidibaca</taxon>
    </lineage>
</organism>
<evidence type="ECO:0000256" key="6">
    <source>
        <dbReference type="ARBA" id="ARBA00023136"/>
    </source>
</evidence>
<name>A0ABW3HBE5_9GAMM</name>
<dbReference type="Gene3D" id="2.40.160.60">
    <property type="entry name" value="Outer membrane protein transport protein (OMPP1/FadL/TodX)"/>
    <property type="match status" value="1"/>
</dbReference>
<keyword evidence="7" id="KW-0998">Cell outer membrane</keyword>
<feature type="signal peptide" evidence="8">
    <location>
        <begin position="1"/>
        <end position="21"/>
    </location>
</feature>
<evidence type="ECO:0000256" key="2">
    <source>
        <dbReference type="ARBA" id="ARBA00008163"/>
    </source>
</evidence>
<comment type="caution">
    <text evidence="9">The sequence shown here is derived from an EMBL/GenBank/DDBJ whole genome shotgun (WGS) entry which is preliminary data.</text>
</comment>
<evidence type="ECO:0000256" key="7">
    <source>
        <dbReference type="ARBA" id="ARBA00023237"/>
    </source>
</evidence>
<dbReference type="PANTHER" id="PTHR35093:SF8">
    <property type="entry name" value="OUTER MEMBRANE PROTEIN NMB0088-RELATED"/>
    <property type="match status" value="1"/>
</dbReference>
<protein>
    <submittedName>
        <fullName evidence="9">OmpP1/FadL family transporter</fullName>
    </submittedName>
</protein>
<evidence type="ECO:0000256" key="3">
    <source>
        <dbReference type="ARBA" id="ARBA00022452"/>
    </source>
</evidence>
<keyword evidence="3" id="KW-1134">Transmembrane beta strand</keyword>
<proteinExistence type="inferred from homology"/>
<evidence type="ECO:0000256" key="8">
    <source>
        <dbReference type="SAM" id="SignalP"/>
    </source>
</evidence>
<keyword evidence="5 8" id="KW-0732">Signal</keyword>
<dbReference type="Proteomes" id="UP001597044">
    <property type="component" value="Unassembled WGS sequence"/>
</dbReference>
<evidence type="ECO:0000313" key="10">
    <source>
        <dbReference type="Proteomes" id="UP001597044"/>
    </source>
</evidence>
<gene>
    <name evidence="9" type="ORF">ACFQ0F_00090</name>
</gene>
<dbReference type="RefSeq" id="WP_379067732.1">
    <property type="nucleotide sequence ID" value="NZ_JBHTIT010000001.1"/>
</dbReference>
<evidence type="ECO:0000256" key="1">
    <source>
        <dbReference type="ARBA" id="ARBA00004571"/>
    </source>
</evidence>
<dbReference type="SUPFAM" id="SSF56935">
    <property type="entry name" value="Porins"/>
    <property type="match status" value="1"/>
</dbReference>
<keyword evidence="4" id="KW-0812">Transmembrane</keyword>
<keyword evidence="6" id="KW-0472">Membrane</keyword>